<protein>
    <recommendedName>
        <fullName evidence="8">SEFIR domain-containing protein</fullName>
    </recommendedName>
</protein>
<feature type="domain" description="SEFIR" evidence="8">
    <location>
        <begin position="1"/>
        <end position="104"/>
    </location>
</feature>
<dbReference type="EMBL" id="JAMKFB020000023">
    <property type="protein sequence ID" value="KAL0157887.1"/>
    <property type="molecule type" value="Genomic_DNA"/>
</dbReference>
<dbReference type="InterPro" id="IPR013568">
    <property type="entry name" value="SEFIR_dom"/>
</dbReference>
<sequence>IMEEGSMGWHCRRLNESDFVLVICSQGLLQNQNHQSEDEEPLENTASAIVSTIGEELCRAKALGRDLSKYMVATFEYSQESDIPTALGLASRYTLTKDLPLLFSHLHGVALQKPGVYLQVENISESGYCILPAGAALQLAIQEATA</sequence>
<evidence type="ECO:0000313" key="9">
    <source>
        <dbReference type="EMBL" id="KAL0157887.1"/>
    </source>
</evidence>
<proteinExistence type="predicted"/>
<dbReference type="Pfam" id="PF08357">
    <property type="entry name" value="SEFIR"/>
    <property type="match status" value="1"/>
</dbReference>
<evidence type="ECO:0000256" key="7">
    <source>
        <dbReference type="ARBA" id="ARBA00023180"/>
    </source>
</evidence>
<keyword evidence="10" id="KW-1185">Reference proteome</keyword>
<dbReference type="GO" id="GO:0016020">
    <property type="term" value="C:membrane"/>
    <property type="evidence" value="ECO:0007669"/>
    <property type="project" value="UniProtKB-SubCell"/>
</dbReference>
<reference evidence="9 10" key="1">
    <citation type="submission" date="2024-05" db="EMBL/GenBank/DDBJ databases">
        <title>Genome sequencing and assembly of Indian major carp, Cirrhinus mrigala (Hamilton, 1822).</title>
        <authorList>
            <person name="Mohindra V."/>
            <person name="Chowdhury L.M."/>
            <person name="Lal K."/>
            <person name="Jena J.K."/>
        </authorList>
    </citation>
    <scope>NUCLEOTIDE SEQUENCE [LARGE SCALE GENOMIC DNA]</scope>
    <source>
        <strain evidence="9">CM1030</strain>
        <tissue evidence="9">Blood</tissue>
    </source>
</reference>
<evidence type="ECO:0000256" key="6">
    <source>
        <dbReference type="ARBA" id="ARBA00023170"/>
    </source>
</evidence>
<keyword evidence="2" id="KW-0812">Transmembrane</keyword>
<dbReference type="PANTHER" id="PTHR15583">
    <property type="entry name" value="INTERLEUKIN-17 RECEPTOR"/>
    <property type="match status" value="1"/>
</dbReference>
<accession>A0ABD0N9G8</accession>
<evidence type="ECO:0000256" key="3">
    <source>
        <dbReference type="ARBA" id="ARBA00022729"/>
    </source>
</evidence>
<evidence type="ECO:0000259" key="8">
    <source>
        <dbReference type="PROSITE" id="PS51534"/>
    </source>
</evidence>
<dbReference type="InterPro" id="IPR039465">
    <property type="entry name" value="IL-17_rcpt-like"/>
</dbReference>
<evidence type="ECO:0000256" key="2">
    <source>
        <dbReference type="ARBA" id="ARBA00022692"/>
    </source>
</evidence>
<keyword evidence="4" id="KW-1133">Transmembrane helix</keyword>
<evidence type="ECO:0000313" key="10">
    <source>
        <dbReference type="Proteomes" id="UP001529510"/>
    </source>
</evidence>
<dbReference type="Proteomes" id="UP001529510">
    <property type="component" value="Unassembled WGS sequence"/>
</dbReference>
<name>A0ABD0N9G8_CIRMR</name>
<dbReference type="PANTHER" id="PTHR15583:SF17">
    <property type="entry name" value="INTERLEUKIN-17 RECEPTOR D ISOFORM X1"/>
    <property type="match status" value="1"/>
</dbReference>
<organism evidence="9 10">
    <name type="scientific">Cirrhinus mrigala</name>
    <name type="common">Mrigala</name>
    <dbReference type="NCBI Taxonomy" id="683832"/>
    <lineage>
        <taxon>Eukaryota</taxon>
        <taxon>Metazoa</taxon>
        <taxon>Chordata</taxon>
        <taxon>Craniata</taxon>
        <taxon>Vertebrata</taxon>
        <taxon>Euteleostomi</taxon>
        <taxon>Actinopterygii</taxon>
        <taxon>Neopterygii</taxon>
        <taxon>Teleostei</taxon>
        <taxon>Ostariophysi</taxon>
        <taxon>Cypriniformes</taxon>
        <taxon>Cyprinidae</taxon>
        <taxon>Labeoninae</taxon>
        <taxon>Labeonini</taxon>
        <taxon>Cirrhinus</taxon>
    </lineage>
</organism>
<feature type="non-terminal residue" evidence="9">
    <location>
        <position position="146"/>
    </location>
</feature>
<evidence type="ECO:0000256" key="5">
    <source>
        <dbReference type="ARBA" id="ARBA00023136"/>
    </source>
</evidence>
<evidence type="ECO:0000256" key="1">
    <source>
        <dbReference type="ARBA" id="ARBA00004479"/>
    </source>
</evidence>
<keyword evidence="6" id="KW-0675">Receptor</keyword>
<comment type="caution">
    <text evidence="9">The sequence shown here is derived from an EMBL/GenBank/DDBJ whole genome shotgun (WGS) entry which is preliminary data.</text>
</comment>
<keyword evidence="5" id="KW-0472">Membrane</keyword>
<comment type="subcellular location">
    <subcellularLocation>
        <location evidence="1">Membrane</location>
        <topology evidence="1">Single-pass type I membrane protein</topology>
    </subcellularLocation>
</comment>
<evidence type="ECO:0000256" key="4">
    <source>
        <dbReference type="ARBA" id="ARBA00022989"/>
    </source>
</evidence>
<dbReference type="AlphaFoldDB" id="A0ABD0N9G8"/>
<dbReference type="Gene3D" id="3.40.50.11530">
    <property type="match status" value="1"/>
</dbReference>
<keyword evidence="3" id="KW-0732">Signal</keyword>
<gene>
    <name evidence="9" type="ORF">M9458_045963</name>
</gene>
<keyword evidence="7" id="KW-0325">Glycoprotein</keyword>
<dbReference type="PROSITE" id="PS51534">
    <property type="entry name" value="SEFIR"/>
    <property type="match status" value="1"/>
</dbReference>
<feature type="non-terminal residue" evidence="9">
    <location>
        <position position="1"/>
    </location>
</feature>